<protein>
    <submittedName>
        <fullName evidence="1 2">Uncharacterized protein</fullName>
    </submittedName>
</protein>
<accession>A0A084VLV9</accession>
<reference evidence="1 3" key="1">
    <citation type="journal article" date="2014" name="BMC Genomics">
        <title>Genome sequence of Anopheles sinensis provides insight into genetics basis of mosquito competence for malaria parasites.</title>
        <authorList>
            <person name="Zhou D."/>
            <person name="Zhang D."/>
            <person name="Ding G."/>
            <person name="Shi L."/>
            <person name="Hou Q."/>
            <person name="Ye Y."/>
            <person name="Xu Y."/>
            <person name="Zhou H."/>
            <person name="Xiong C."/>
            <person name="Li S."/>
            <person name="Yu J."/>
            <person name="Hong S."/>
            <person name="Yu X."/>
            <person name="Zou P."/>
            <person name="Chen C."/>
            <person name="Chang X."/>
            <person name="Wang W."/>
            <person name="Lv Y."/>
            <person name="Sun Y."/>
            <person name="Ma L."/>
            <person name="Shen B."/>
            <person name="Zhu C."/>
        </authorList>
    </citation>
    <scope>NUCLEOTIDE SEQUENCE [LARGE SCALE GENOMIC DNA]</scope>
</reference>
<name>A0A084VLV9_ANOSI</name>
<dbReference type="EnsemblMetazoa" id="ASIC006278-RA">
    <property type="protein sequence ID" value="ASIC006278-PA"/>
    <property type="gene ID" value="ASIC006278"/>
</dbReference>
<evidence type="ECO:0000313" key="3">
    <source>
        <dbReference type="Proteomes" id="UP000030765"/>
    </source>
</evidence>
<evidence type="ECO:0000313" key="2">
    <source>
        <dbReference type="EnsemblMetazoa" id="ASIC006278-PA"/>
    </source>
</evidence>
<dbReference type="OMA" id="YLEMHNA"/>
<reference evidence="2" key="2">
    <citation type="submission" date="2020-05" db="UniProtKB">
        <authorList>
            <consortium name="EnsemblMetazoa"/>
        </authorList>
    </citation>
    <scope>IDENTIFICATION</scope>
</reference>
<sequence>MDMRVNTVRVDLSGVGFKPCQYQQQEFVARFLEVSPADLLRMQWSRKERCLFLKMRDAATAEHLVGVHSGRHRFPDGTVHPRVRLSIEDGTTDVVVHDLSELVSDLEVQAALSTYGVVVAISVVRWAGDTPYAGIPNGVLLVRMVIRQHIPRYITIGGEETKITYDGQPKPESSLLSGVFYSVERCLATIRDCFNVRG</sequence>
<dbReference type="EMBL" id="ATLV01014563">
    <property type="status" value="NOT_ANNOTATED_CDS"/>
    <property type="molecule type" value="Genomic_DNA"/>
</dbReference>
<evidence type="ECO:0000313" key="1">
    <source>
        <dbReference type="EMBL" id="KFB38953.1"/>
    </source>
</evidence>
<organism evidence="1">
    <name type="scientific">Anopheles sinensis</name>
    <name type="common">Mosquito</name>
    <dbReference type="NCBI Taxonomy" id="74873"/>
    <lineage>
        <taxon>Eukaryota</taxon>
        <taxon>Metazoa</taxon>
        <taxon>Ecdysozoa</taxon>
        <taxon>Arthropoda</taxon>
        <taxon>Hexapoda</taxon>
        <taxon>Insecta</taxon>
        <taxon>Pterygota</taxon>
        <taxon>Neoptera</taxon>
        <taxon>Endopterygota</taxon>
        <taxon>Diptera</taxon>
        <taxon>Nematocera</taxon>
        <taxon>Culicoidea</taxon>
        <taxon>Culicidae</taxon>
        <taxon>Anophelinae</taxon>
        <taxon>Anopheles</taxon>
    </lineage>
</organism>
<dbReference type="OrthoDB" id="7727025at2759"/>
<dbReference type="VEuPathDB" id="VectorBase:ASIC006278"/>
<dbReference type="Proteomes" id="UP000030765">
    <property type="component" value="Unassembled WGS sequence"/>
</dbReference>
<keyword evidence="3" id="KW-1185">Reference proteome</keyword>
<dbReference type="EMBL" id="KE524974">
    <property type="protein sequence ID" value="KFB38953.1"/>
    <property type="molecule type" value="Genomic_DNA"/>
</dbReference>
<dbReference type="AlphaFoldDB" id="A0A084VLV9"/>
<dbReference type="VEuPathDB" id="VectorBase:ASIS010267"/>
<proteinExistence type="predicted"/>
<gene>
    <name evidence="1" type="ORF">ZHAS_00006278</name>
</gene>
<dbReference type="STRING" id="74873.A0A084VLV9"/>